<keyword evidence="4" id="KW-1185">Reference proteome</keyword>
<dbReference type="EMBL" id="KB295674">
    <property type="protein sequence ID" value="ELU12787.1"/>
    <property type="molecule type" value="Genomic_DNA"/>
</dbReference>
<dbReference type="OrthoDB" id="6046730at2759"/>
<reference evidence="4" key="1">
    <citation type="submission" date="2012-12" db="EMBL/GenBank/DDBJ databases">
        <authorList>
            <person name="Hellsten U."/>
            <person name="Grimwood J."/>
            <person name="Chapman J.A."/>
            <person name="Shapiro H."/>
            <person name="Aerts A."/>
            <person name="Otillar R.P."/>
            <person name="Terry A.Y."/>
            <person name="Boore J.L."/>
            <person name="Simakov O."/>
            <person name="Marletaz F."/>
            <person name="Cho S.-J."/>
            <person name="Edsinger-Gonzales E."/>
            <person name="Havlak P."/>
            <person name="Kuo D.-H."/>
            <person name="Larsson T."/>
            <person name="Lv J."/>
            <person name="Arendt D."/>
            <person name="Savage R."/>
            <person name="Osoegawa K."/>
            <person name="de Jong P."/>
            <person name="Lindberg D.R."/>
            <person name="Seaver E.C."/>
            <person name="Weisblat D.A."/>
            <person name="Putnam N.H."/>
            <person name="Grigoriev I.V."/>
            <person name="Rokhsar D.S."/>
        </authorList>
    </citation>
    <scope>NUCLEOTIDE SEQUENCE</scope>
    <source>
        <strain evidence="4">I ESC-2004</strain>
    </source>
</reference>
<proteinExistence type="predicted"/>
<protein>
    <recommendedName>
        <fullName evidence="5">Nucleotide-diphospho-sugar transferase domain-containing protein</fullName>
    </recommendedName>
</protein>
<accession>R7V2T4</accession>
<dbReference type="EMBL" id="AMQN01019374">
    <property type="status" value="NOT_ANNOTATED_CDS"/>
    <property type="molecule type" value="Genomic_DNA"/>
</dbReference>
<name>R7V2T4_CAPTE</name>
<dbReference type="HOGENOM" id="CLU_498987_0_0_1"/>
<evidence type="ECO:0000313" key="2">
    <source>
        <dbReference type="EMBL" id="ELU12787.1"/>
    </source>
</evidence>
<feature type="transmembrane region" description="Helical" evidence="1">
    <location>
        <begin position="7"/>
        <end position="34"/>
    </location>
</feature>
<sequence length="546" mass="62281">MKVLKKTCFYVTALCLKRWCLISFLCSFILTLWIRFNAFTDPVGPPVLMAGESDLPVLTLLTNMQVINSWNHLDDTEWTLFNITADKKVKLPVAPEYRMDVSRLEDVFTQYDSSFFAWISPDFVFNSGLVETLQKVEPLVPDDESLVVFGRNSMSSNPSIGIRYAIIGNARLFPWNSAFQSCSSPMTPQCILTTCYRHNISGIDASATIETRDLIESAESAIEATDLLDHFSRYESQISGDGRVVVTRKKTDPNYDPRIPSILPPMIPDEEPILVLCTTFRPEHYKKRVYINVLRNWAQFVPHIIPVLFVVEKEPELIKLAVQLGWTVLDAPERNANNIPYLKSMLRTLTSKFQSSFYAYSNGDILFTSDLFYTLLNIKKVRMGPSLVIGQRYNFPLYGRNVFTSNKVRKLVQKESELFLKNAEDYFIFSKDTSLWNDLENVVIGRPGYDNYVVSEFLKSGTVTVIDATETLTALHQTDADGNFAGKSSSGSNYNFDVIGRSYCFTRGKTDLAPYRTFYNGQRINIEERSGFWWRIKNILADIGIH</sequence>
<evidence type="ECO:0000256" key="1">
    <source>
        <dbReference type="SAM" id="Phobius"/>
    </source>
</evidence>
<dbReference type="EnsemblMetazoa" id="CapteT187766">
    <property type="protein sequence ID" value="CapteP187766"/>
    <property type="gene ID" value="CapteG187766"/>
</dbReference>
<dbReference type="AlphaFoldDB" id="R7V2T4"/>
<reference evidence="3" key="3">
    <citation type="submission" date="2015-06" db="UniProtKB">
        <authorList>
            <consortium name="EnsemblMetazoa"/>
        </authorList>
    </citation>
    <scope>IDENTIFICATION</scope>
</reference>
<keyword evidence="1" id="KW-0472">Membrane</keyword>
<evidence type="ECO:0000313" key="4">
    <source>
        <dbReference type="Proteomes" id="UP000014760"/>
    </source>
</evidence>
<keyword evidence="1" id="KW-1133">Transmembrane helix</keyword>
<organism evidence="2">
    <name type="scientific">Capitella teleta</name>
    <name type="common">Polychaete worm</name>
    <dbReference type="NCBI Taxonomy" id="283909"/>
    <lineage>
        <taxon>Eukaryota</taxon>
        <taxon>Metazoa</taxon>
        <taxon>Spiralia</taxon>
        <taxon>Lophotrochozoa</taxon>
        <taxon>Annelida</taxon>
        <taxon>Polychaeta</taxon>
        <taxon>Sedentaria</taxon>
        <taxon>Scolecida</taxon>
        <taxon>Capitellidae</taxon>
        <taxon>Capitella</taxon>
    </lineage>
</organism>
<evidence type="ECO:0000313" key="3">
    <source>
        <dbReference type="EnsemblMetazoa" id="CapteP187766"/>
    </source>
</evidence>
<dbReference type="Proteomes" id="UP000014760">
    <property type="component" value="Unassembled WGS sequence"/>
</dbReference>
<evidence type="ECO:0008006" key="5">
    <source>
        <dbReference type="Google" id="ProtNLM"/>
    </source>
</evidence>
<reference evidence="2 4" key="2">
    <citation type="journal article" date="2013" name="Nature">
        <title>Insights into bilaterian evolution from three spiralian genomes.</title>
        <authorList>
            <person name="Simakov O."/>
            <person name="Marletaz F."/>
            <person name="Cho S.J."/>
            <person name="Edsinger-Gonzales E."/>
            <person name="Havlak P."/>
            <person name="Hellsten U."/>
            <person name="Kuo D.H."/>
            <person name="Larsson T."/>
            <person name="Lv J."/>
            <person name="Arendt D."/>
            <person name="Savage R."/>
            <person name="Osoegawa K."/>
            <person name="de Jong P."/>
            <person name="Grimwood J."/>
            <person name="Chapman J.A."/>
            <person name="Shapiro H."/>
            <person name="Aerts A."/>
            <person name="Otillar R.P."/>
            <person name="Terry A.Y."/>
            <person name="Boore J.L."/>
            <person name="Grigoriev I.V."/>
            <person name="Lindberg D.R."/>
            <person name="Seaver E.C."/>
            <person name="Weisblat D.A."/>
            <person name="Putnam N.H."/>
            <person name="Rokhsar D.S."/>
        </authorList>
    </citation>
    <scope>NUCLEOTIDE SEQUENCE</scope>
    <source>
        <strain evidence="2 4">I ESC-2004</strain>
    </source>
</reference>
<gene>
    <name evidence="2" type="ORF">CAPTEDRAFT_187766</name>
</gene>
<keyword evidence="1" id="KW-0812">Transmembrane</keyword>